<keyword evidence="2" id="KW-1185">Reference proteome</keyword>
<evidence type="ECO:0000313" key="1">
    <source>
        <dbReference type="EMBL" id="SHO47278.1"/>
    </source>
</evidence>
<dbReference type="Proteomes" id="UP000232412">
    <property type="component" value="Unassembled WGS sequence"/>
</dbReference>
<gene>
    <name evidence="1" type="ORF">NSIN_40041</name>
</gene>
<dbReference type="EMBL" id="FRFC01000005">
    <property type="protein sequence ID" value="SHO47278.1"/>
    <property type="molecule type" value="Genomic_DNA"/>
</dbReference>
<dbReference type="AlphaFoldDB" id="A0A2H1EI72"/>
<proteinExistence type="predicted"/>
<organism evidence="1 2">
    <name type="scientific">Nitrosotalea sinensis</name>
    <dbReference type="NCBI Taxonomy" id="1499975"/>
    <lineage>
        <taxon>Archaea</taxon>
        <taxon>Nitrososphaerota</taxon>
        <taxon>Nitrososphaeria</taxon>
        <taxon>Nitrosotaleales</taxon>
        <taxon>Nitrosotaleaceae</taxon>
        <taxon>Nitrosotalea</taxon>
    </lineage>
</organism>
<sequence>MFSHFTLKQANDMLPTIIQKFDHVVKMKNEINKIQSDFGTNPKYTASFKDYSIKKQELNSAITNFYKSIEELESTGVSIKSIDQGLLDFPSLMFNEEIWLCWKQGETEIKFWHGKDEGFNGRKPIESIDLEKLR</sequence>
<dbReference type="InterPro" id="IPR018699">
    <property type="entry name" value="DUF2203"/>
</dbReference>
<name>A0A2H1EI72_9ARCH</name>
<evidence type="ECO:0008006" key="3">
    <source>
        <dbReference type="Google" id="ProtNLM"/>
    </source>
</evidence>
<reference evidence="2" key="1">
    <citation type="submission" date="2016-12" db="EMBL/GenBank/DDBJ databases">
        <authorList>
            <person name="Herbold C."/>
        </authorList>
    </citation>
    <scope>NUCLEOTIDE SEQUENCE [LARGE SCALE GENOMIC DNA]</scope>
</reference>
<dbReference type="Pfam" id="PF09969">
    <property type="entry name" value="DUF2203"/>
    <property type="match status" value="1"/>
</dbReference>
<dbReference type="RefSeq" id="WP_101010655.1">
    <property type="nucleotide sequence ID" value="NZ_FRFC01000005.1"/>
</dbReference>
<dbReference type="OrthoDB" id="7857at2157"/>
<dbReference type="PIRSF" id="PIRSF016498">
    <property type="entry name" value="UCP016498"/>
    <property type="match status" value="1"/>
</dbReference>
<accession>A0A2H1EI72</accession>
<protein>
    <recommendedName>
        <fullName evidence="3">DUF2203 domain-containing protein</fullName>
    </recommendedName>
</protein>
<evidence type="ECO:0000313" key="2">
    <source>
        <dbReference type="Proteomes" id="UP000232412"/>
    </source>
</evidence>